<feature type="signal peptide" evidence="1">
    <location>
        <begin position="1"/>
        <end position="29"/>
    </location>
</feature>
<dbReference type="Gene3D" id="1.20.120.10">
    <property type="entry name" value="Cytochrome c/b562"/>
    <property type="match status" value="1"/>
</dbReference>
<dbReference type="PROSITE" id="PS51257">
    <property type="entry name" value="PROKAR_LIPOPROTEIN"/>
    <property type="match status" value="1"/>
</dbReference>
<evidence type="ECO:0000256" key="1">
    <source>
        <dbReference type="SAM" id="SignalP"/>
    </source>
</evidence>
<keyword evidence="1" id="KW-0732">Signal</keyword>
<dbReference type="PRINTS" id="PR00608">
    <property type="entry name" value="CYTCHROMECII"/>
</dbReference>
<proteinExistence type="predicted"/>
<gene>
    <name evidence="2" type="ORF">HOC_03523</name>
</gene>
<dbReference type="GO" id="GO:0020037">
    <property type="term" value="F:heme binding"/>
    <property type="evidence" value="ECO:0007669"/>
    <property type="project" value="InterPro"/>
</dbReference>
<evidence type="ECO:0000313" key="3">
    <source>
        <dbReference type="Proteomes" id="UP000024942"/>
    </source>
</evidence>
<reference evidence="2 3" key="1">
    <citation type="journal article" date="2014" name="Antonie Van Leeuwenhoek">
        <title>Hyphomonas beringensis sp. nov. and Hyphomonas chukchiensis sp. nov., isolated from surface seawater of the Bering Sea and Chukchi Sea.</title>
        <authorList>
            <person name="Li C."/>
            <person name="Lai Q."/>
            <person name="Li G."/>
            <person name="Dong C."/>
            <person name="Wang J."/>
            <person name="Liao Y."/>
            <person name="Shao Z."/>
        </authorList>
    </citation>
    <scope>NUCLEOTIDE SEQUENCE [LARGE SCALE GENOMIC DNA]</scope>
    <source>
        <strain evidence="2 3">SCH89</strain>
    </source>
</reference>
<sequence length="172" mass="17467">MTIRQTRFTLAALAGLALLGACGSGDAPAAPEASETATVLDNGMTVTEVVDARQTHLKAVGKAFKTISDNLKAGEPDMAAIQAAAASVPTETADMGDWFPDGSGPASGVKTDALPAIWENKADFDSKIADFQAAAATLASTAEAGDIAAISEAFKATGATCKSCHETYRADD</sequence>
<dbReference type="EMBL" id="ARYL01000003">
    <property type="protein sequence ID" value="KDA03914.1"/>
    <property type="molecule type" value="Genomic_DNA"/>
</dbReference>
<dbReference type="InterPro" id="IPR015984">
    <property type="entry name" value="Cyt_c_prime_subgr"/>
</dbReference>
<dbReference type="RefSeq" id="WP_051624487.1">
    <property type="nucleotide sequence ID" value="NZ_ARYL01000003.1"/>
</dbReference>
<dbReference type="AlphaFoldDB" id="A0A059GB39"/>
<dbReference type="GO" id="GO:0022900">
    <property type="term" value="P:electron transport chain"/>
    <property type="evidence" value="ECO:0007669"/>
    <property type="project" value="InterPro"/>
</dbReference>
<dbReference type="InterPro" id="IPR002321">
    <property type="entry name" value="Cyt_c_II"/>
</dbReference>
<dbReference type="STRING" id="1280953.HOC_03523"/>
<keyword evidence="3" id="KW-1185">Reference proteome</keyword>
<organism evidence="2 3">
    <name type="scientific">Hyphomonas oceanitis SCH89</name>
    <dbReference type="NCBI Taxonomy" id="1280953"/>
    <lineage>
        <taxon>Bacteria</taxon>
        <taxon>Pseudomonadati</taxon>
        <taxon>Pseudomonadota</taxon>
        <taxon>Alphaproteobacteria</taxon>
        <taxon>Hyphomonadales</taxon>
        <taxon>Hyphomonadaceae</taxon>
        <taxon>Hyphomonas</taxon>
    </lineage>
</organism>
<dbReference type="GO" id="GO:0005506">
    <property type="term" value="F:iron ion binding"/>
    <property type="evidence" value="ECO:0007669"/>
    <property type="project" value="InterPro"/>
</dbReference>
<protein>
    <submittedName>
        <fullName evidence="2">Cytochrome c</fullName>
    </submittedName>
</protein>
<dbReference type="OrthoDB" id="7596534at2"/>
<dbReference type="Proteomes" id="UP000024942">
    <property type="component" value="Unassembled WGS sequence"/>
</dbReference>
<dbReference type="Pfam" id="PF01322">
    <property type="entry name" value="Cytochrom_C_2"/>
    <property type="match status" value="1"/>
</dbReference>
<accession>A0A059GB39</accession>
<dbReference type="eggNOG" id="COG3909">
    <property type="taxonomic scope" value="Bacteria"/>
</dbReference>
<dbReference type="InterPro" id="IPR010980">
    <property type="entry name" value="Cyt_c/b562"/>
</dbReference>
<dbReference type="PATRIC" id="fig|1280953.3.peg.714"/>
<dbReference type="GO" id="GO:0009055">
    <property type="term" value="F:electron transfer activity"/>
    <property type="evidence" value="ECO:0007669"/>
    <property type="project" value="InterPro"/>
</dbReference>
<name>A0A059GB39_9PROT</name>
<feature type="chain" id="PRO_5001573466" evidence="1">
    <location>
        <begin position="30"/>
        <end position="172"/>
    </location>
</feature>
<dbReference type="PROSITE" id="PS51009">
    <property type="entry name" value="CYTCII"/>
    <property type="match status" value="1"/>
</dbReference>
<dbReference type="SUPFAM" id="SSF47175">
    <property type="entry name" value="Cytochromes"/>
    <property type="match status" value="1"/>
</dbReference>
<comment type="caution">
    <text evidence="2">The sequence shown here is derived from an EMBL/GenBank/DDBJ whole genome shotgun (WGS) entry which is preliminary data.</text>
</comment>
<evidence type="ECO:0000313" key="2">
    <source>
        <dbReference type="EMBL" id="KDA03914.1"/>
    </source>
</evidence>